<dbReference type="AlphaFoldDB" id="A0A1I0LV47"/>
<sequence length="210" mass="23017">MANAAIPIHLAHVPTHNGMVIPYITLRHADGTPELGRVDHNLVAECLTGRRCQLCARPLDTGADAAAVVMARPMDFGYGYVPEPAQHPECAAYAIRACPMLSGRLPRLRDRTRPQRRQCTAVAACWCGLDEPPSVDAIVRSGRPATPWYSVRFPMTEYELLMTARQGPRGISLHALTNPKIRLVSWGDPEWDDMGRAVVYGLPLPDGADS</sequence>
<evidence type="ECO:0000313" key="1">
    <source>
        <dbReference type="EMBL" id="SEU46828.1"/>
    </source>
</evidence>
<keyword evidence="2" id="KW-1185">Reference proteome</keyword>
<dbReference type="EMBL" id="FOHX01000027">
    <property type="protein sequence ID" value="SEU46828.1"/>
    <property type="molecule type" value="Genomic_DNA"/>
</dbReference>
<proteinExistence type="predicted"/>
<accession>A0A1I0LV47</accession>
<name>A0A1I0LV47_9ACTN</name>
<dbReference type="RefSeq" id="WP_091094118.1">
    <property type="nucleotide sequence ID" value="NZ_FOHX01000027.1"/>
</dbReference>
<gene>
    <name evidence="1" type="ORF">SAMN05421811_127153</name>
</gene>
<evidence type="ECO:0000313" key="2">
    <source>
        <dbReference type="Proteomes" id="UP000199361"/>
    </source>
</evidence>
<organism evidence="1 2">
    <name type="scientific">Nonomuraea wenchangensis</name>
    <dbReference type="NCBI Taxonomy" id="568860"/>
    <lineage>
        <taxon>Bacteria</taxon>
        <taxon>Bacillati</taxon>
        <taxon>Actinomycetota</taxon>
        <taxon>Actinomycetes</taxon>
        <taxon>Streptosporangiales</taxon>
        <taxon>Streptosporangiaceae</taxon>
        <taxon>Nonomuraea</taxon>
    </lineage>
</organism>
<dbReference type="STRING" id="568860.SAMN05421811_127153"/>
<dbReference type="OrthoDB" id="3211048at2"/>
<dbReference type="Proteomes" id="UP000199361">
    <property type="component" value="Unassembled WGS sequence"/>
</dbReference>
<protein>
    <submittedName>
        <fullName evidence="1">Uncharacterized protein</fullName>
    </submittedName>
</protein>
<reference evidence="1 2" key="1">
    <citation type="submission" date="2016-10" db="EMBL/GenBank/DDBJ databases">
        <authorList>
            <person name="de Groot N.N."/>
        </authorList>
    </citation>
    <scope>NUCLEOTIDE SEQUENCE [LARGE SCALE GENOMIC DNA]</scope>
    <source>
        <strain evidence="1 2">CGMCC 4.5598</strain>
    </source>
</reference>